<organism evidence="1 2">
    <name type="scientific">Spiromyces aspiralis</name>
    <dbReference type="NCBI Taxonomy" id="68401"/>
    <lineage>
        <taxon>Eukaryota</taxon>
        <taxon>Fungi</taxon>
        <taxon>Fungi incertae sedis</taxon>
        <taxon>Zoopagomycota</taxon>
        <taxon>Kickxellomycotina</taxon>
        <taxon>Kickxellomycetes</taxon>
        <taxon>Kickxellales</taxon>
        <taxon>Kickxellaceae</taxon>
        <taxon>Spiromyces</taxon>
    </lineage>
</organism>
<feature type="non-terminal residue" evidence="1">
    <location>
        <position position="337"/>
    </location>
</feature>
<dbReference type="Proteomes" id="UP001145114">
    <property type="component" value="Unassembled WGS sequence"/>
</dbReference>
<accession>A0ACC1HN50</accession>
<protein>
    <submittedName>
        <fullName evidence="1">Proteasome regulatory particle base subunit</fullName>
    </submittedName>
</protein>
<sequence>MADEEKVKLDSKSAKANLEQKKQQGEDLSEEDVIVIQELERIVSSIQQEVGKSNELPATKELRDLLMISKSSMASVTKHLKFLKPHYGPLVQLLKTSTRPTDKYLLADVLSFVGMIYGRDSKDALNFRLMVNEYRKNPSADQSDLIEAISAYGHEYARYLALEIKQSYAENQDSEGEEDLMKVDDTSEKLIDLARVIAQFFILKGPDLDAIDLLSEVNCVREIPNIISADIYDRVCKYLVSCSQTLPHEDAVVFLEAAHNIYTRYGTPLDRLPLSLKLGDNERVLKDFGDCQTSAERKQAAFLLSRQRFDITQLGKHDDEFLSMCLQGTYLSDYYLR</sequence>
<reference evidence="1" key="1">
    <citation type="submission" date="2022-06" db="EMBL/GenBank/DDBJ databases">
        <title>Phylogenomic reconstructions and comparative analyses of Kickxellomycotina fungi.</title>
        <authorList>
            <person name="Reynolds N.K."/>
            <person name="Stajich J.E."/>
            <person name="Barry K."/>
            <person name="Grigoriev I.V."/>
            <person name="Crous P."/>
            <person name="Smith M.E."/>
        </authorList>
    </citation>
    <scope>NUCLEOTIDE SEQUENCE</scope>
    <source>
        <strain evidence="1">RSA 2271</strain>
    </source>
</reference>
<evidence type="ECO:0000313" key="2">
    <source>
        <dbReference type="Proteomes" id="UP001145114"/>
    </source>
</evidence>
<proteinExistence type="predicted"/>
<keyword evidence="1" id="KW-0647">Proteasome</keyword>
<dbReference type="EMBL" id="JAMZIH010002011">
    <property type="protein sequence ID" value="KAJ1677736.1"/>
    <property type="molecule type" value="Genomic_DNA"/>
</dbReference>
<comment type="caution">
    <text evidence="1">The sequence shown here is derived from an EMBL/GenBank/DDBJ whole genome shotgun (WGS) entry which is preliminary data.</text>
</comment>
<evidence type="ECO:0000313" key="1">
    <source>
        <dbReference type="EMBL" id="KAJ1677736.1"/>
    </source>
</evidence>
<keyword evidence="2" id="KW-1185">Reference proteome</keyword>
<gene>
    <name evidence="1" type="primary">RPN1_1</name>
    <name evidence="1" type="ORF">EV182_005545</name>
</gene>
<name>A0ACC1HN50_9FUNG</name>